<reference evidence="1 2" key="1">
    <citation type="submission" date="2019-05" db="EMBL/GenBank/DDBJ databases">
        <title>Another draft genome of Portunus trituberculatus and its Hox gene families provides insights of decapod evolution.</title>
        <authorList>
            <person name="Jeong J.-H."/>
            <person name="Song I."/>
            <person name="Kim S."/>
            <person name="Choi T."/>
            <person name="Kim D."/>
            <person name="Ryu S."/>
            <person name="Kim W."/>
        </authorList>
    </citation>
    <scope>NUCLEOTIDE SEQUENCE [LARGE SCALE GENOMIC DNA]</scope>
    <source>
        <tissue evidence="1">Muscle</tissue>
    </source>
</reference>
<gene>
    <name evidence="1" type="ORF">E2C01_007907</name>
</gene>
<name>A0A5B7D2G9_PORTR</name>
<organism evidence="1 2">
    <name type="scientific">Portunus trituberculatus</name>
    <name type="common">Swimming crab</name>
    <name type="synonym">Neptunus trituberculatus</name>
    <dbReference type="NCBI Taxonomy" id="210409"/>
    <lineage>
        <taxon>Eukaryota</taxon>
        <taxon>Metazoa</taxon>
        <taxon>Ecdysozoa</taxon>
        <taxon>Arthropoda</taxon>
        <taxon>Crustacea</taxon>
        <taxon>Multicrustacea</taxon>
        <taxon>Malacostraca</taxon>
        <taxon>Eumalacostraca</taxon>
        <taxon>Eucarida</taxon>
        <taxon>Decapoda</taxon>
        <taxon>Pleocyemata</taxon>
        <taxon>Brachyura</taxon>
        <taxon>Eubrachyura</taxon>
        <taxon>Portunoidea</taxon>
        <taxon>Portunidae</taxon>
        <taxon>Portuninae</taxon>
        <taxon>Portunus</taxon>
    </lineage>
</organism>
<evidence type="ECO:0000313" key="2">
    <source>
        <dbReference type="Proteomes" id="UP000324222"/>
    </source>
</evidence>
<sequence length="78" mass="8723">MFLYHCCHHWFLKLPLIIINTITTTTVITNTTSRVSRPQLFFGFLSPSATAFFTTHSLTIGLLESFSTTTTTTPPPTT</sequence>
<comment type="caution">
    <text evidence="1">The sequence shown here is derived from an EMBL/GenBank/DDBJ whole genome shotgun (WGS) entry which is preliminary data.</text>
</comment>
<dbReference type="AlphaFoldDB" id="A0A5B7D2G9"/>
<protein>
    <submittedName>
        <fullName evidence="1">Uncharacterized protein</fullName>
    </submittedName>
</protein>
<evidence type="ECO:0000313" key="1">
    <source>
        <dbReference type="EMBL" id="MPC15124.1"/>
    </source>
</evidence>
<proteinExistence type="predicted"/>
<accession>A0A5B7D2G9</accession>
<dbReference type="EMBL" id="VSRR010000404">
    <property type="protein sequence ID" value="MPC15124.1"/>
    <property type="molecule type" value="Genomic_DNA"/>
</dbReference>
<keyword evidence="2" id="KW-1185">Reference proteome</keyword>
<dbReference type="Proteomes" id="UP000324222">
    <property type="component" value="Unassembled WGS sequence"/>
</dbReference>